<evidence type="ECO:0000313" key="1">
    <source>
        <dbReference type="EMBL" id="QFG74235.1"/>
    </source>
</evidence>
<dbReference type="EMBL" id="MN448284">
    <property type="protein sequence ID" value="QFG74235.1"/>
    <property type="molecule type" value="Genomic_DNA"/>
</dbReference>
<protein>
    <submittedName>
        <fullName evidence="1">Uncharacterized protein</fullName>
    </submittedName>
</protein>
<reference evidence="1" key="1">
    <citation type="journal article" date="2019" name="Philos. Trans. R. Soc. Lond., B, Biol. Sci.">
        <title>Targeted metagenomic recovery of four divergent viruses reveals shared and distinctive characteristics of giant viruses of marine eukaryotes.</title>
        <authorList>
            <person name="Needham D.M."/>
            <person name="Poirier C."/>
            <person name="Hehenberger E."/>
            <person name="Jimenez V."/>
            <person name="Swalwell J.E."/>
            <person name="Santoro A.E."/>
            <person name="Worden A.Z."/>
        </authorList>
    </citation>
    <scope>NUCLEOTIDE SEQUENCE</scope>
    <source>
        <strain evidence="1">MPacV-611</strain>
    </source>
</reference>
<sequence>MNNYKSFDKYIKNSVKNCWNIIREFIKAFNV</sequence>
<proteinExistence type="predicted"/>
<name>A0A5J6VJ99_9VIRU</name>
<organism evidence="1">
    <name type="scientific">Megaviridae environmental sample</name>
    <dbReference type="NCBI Taxonomy" id="1737588"/>
    <lineage>
        <taxon>Viruses</taxon>
        <taxon>Varidnaviria</taxon>
        <taxon>Bamfordvirae</taxon>
        <taxon>Nucleocytoviricota</taxon>
        <taxon>Megaviricetes</taxon>
        <taxon>Imitervirales</taxon>
        <taxon>Mimiviridae</taxon>
        <taxon>environmental samples</taxon>
    </lineage>
</organism>
<accession>A0A5J6VJ99</accession>